<reference evidence="3" key="1">
    <citation type="submission" date="2022-05" db="EMBL/GenBank/DDBJ databases">
        <title>A methanotrophic Mycobacterium dominates a cave microbial ecosystem.</title>
        <authorList>
            <person name="Van Spanning R.J.M."/>
            <person name="Guan Q."/>
            <person name="Melkonian C."/>
            <person name="Gallant J."/>
            <person name="Polerecky L."/>
            <person name="Flot J.-F."/>
            <person name="Brandt B.W."/>
            <person name="Braster M."/>
            <person name="Iturbe Espinoza P."/>
            <person name="Aerts J."/>
            <person name="Meima-Franke M."/>
            <person name="Piersma S.R."/>
            <person name="Bunduc C."/>
            <person name="Ummels R."/>
            <person name="Pain A."/>
            <person name="Fleming E.J."/>
            <person name="van der Wel N."/>
            <person name="Gherman V.D."/>
            <person name="Sarbu S.M."/>
            <person name="Bodelier P.L.E."/>
            <person name="Bitter W."/>
        </authorList>
    </citation>
    <scope>NUCLEOTIDE SEQUENCE</scope>
    <source>
        <strain evidence="3">Sulfur Cave</strain>
    </source>
</reference>
<evidence type="ECO:0000256" key="1">
    <source>
        <dbReference type="ARBA" id="ARBA00024200"/>
    </source>
</evidence>
<evidence type="ECO:0000256" key="2">
    <source>
        <dbReference type="ARBA" id="ARBA00024247"/>
    </source>
</evidence>
<accession>A0ABY4QJS3</accession>
<dbReference type="InterPro" id="IPR044672">
    <property type="entry name" value="MOCS2A"/>
</dbReference>
<comment type="similarity">
    <text evidence="1">Belongs to the MoaD family.</text>
</comment>
<gene>
    <name evidence="3" type="ORF">M5I08_01560</name>
</gene>
<evidence type="ECO:0000313" key="3">
    <source>
        <dbReference type="EMBL" id="UQX11262.1"/>
    </source>
</evidence>
<dbReference type="RefSeq" id="WP_219070020.1">
    <property type="nucleotide sequence ID" value="NZ_CAJUXY010000072.1"/>
</dbReference>
<dbReference type="PANTHER" id="PTHR33359">
    <property type="entry name" value="MOLYBDOPTERIN SYNTHASE SULFUR CARRIER SUBUNIT"/>
    <property type="match status" value="1"/>
</dbReference>
<dbReference type="Pfam" id="PF02597">
    <property type="entry name" value="ThiS"/>
    <property type="match status" value="1"/>
</dbReference>
<sequence>MTAQTITVRYFAAARAAAGSDSEQLAVRSGATLGELIDTLGSRSRELARVLVRCSFLCDGLAVRDQAQPLQAGNTIDVLPPFAGG</sequence>
<proteinExistence type="inferred from homology"/>
<dbReference type="EMBL" id="CP097320">
    <property type="protein sequence ID" value="UQX11262.1"/>
    <property type="molecule type" value="Genomic_DNA"/>
</dbReference>
<protein>
    <recommendedName>
        <fullName evidence="2">Molybdopterin synthase sulfur carrier subunit</fullName>
    </recommendedName>
</protein>
<organism evidence="3 4">
    <name type="scientific">Candidatus Mycobacterium methanotrophicum</name>
    <dbReference type="NCBI Taxonomy" id="2943498"/>
    <lineage>
        <taxon>Bacteria</taxon>
        <taxon>Bacillati</taxon>
        <taxon>Actinomycetota</taxon>
        <taxon>Actinomycetes</taxon>
        <taxon>Mycobacteriales</taxon>
        <taxon>Mycobacteriaceae</taxon>
        <taxon>Mycobacterium</taxon>
    </lineage>
</organism>
<dbReference type="InterPro" id="IPR003749">
    <property type="entry name" value="ThiS/MoaD-like"/>
</dbReference>
<evidence type="ECO:0000313" key="4">
    <source>
        <dbReference type="Proteomes" id="UP001056610"/>
    </source>
</evidence>
<name>A0ABY4QJS3_9MYCO</name>
<dbReference type="Proteomes" id="UP001056610">
    <property type="component" value="Chromosome"/>
</dbReference>
<dbReference type="PANTHER" id="PTHR33359:SF1">
    <property type="entry name" value="MOLYBDOPTERIN SYNTHASE SULFUR CARRIER SUBUNIT"/>
    <property type="match status" value="1"/>
</dbReference>
<keyword evidence="4" id="KW-1185">Reference proteome</keyword>